<gene>
    <name evidence="3" type="ORF">NLJ89_g1950</name>
</gene>
<protein>
    <recommendedName>
        <fullName evidence="2">DUF7918 domain-containing protein</fullName>
    </recommendedName>
</protein>
<organism evidence="3 4">
    <name type="scientific">Agrocybe chaxingu</name>
    <dbReference type="NCBI Taxonomy" id="84603"/>
    <lineage>
        <taxon>Eukaryota</taxon>
        <taxon>Fungi</taxon>
        <taxon>Dikarya</taxon>
        <taxon>Basidiomycota</taxon>
        <taxon>Agaricomycotina</taxon>
        <taxon>Agaricomycetes</taxon>
        <taxon>Agaricomycetidae</taxon>
        <taxon>Agaricales</taxon>
        <taxon>Agaricineae</taxon>
        <taxon>Strophariaceae</taxon>
        <taxon>Agrocybe</taxon>
    </lineage>
</organism>
<dbReference type="Proteomes" id="UP001148786">
    <property type="component" value="Unassembled WGS sequence"/>
</dbReference>
<accession>A0A9W8MZ29</accession>
<evidence type="ECO:0000256" key="1">
    <source>
        <dbReference type="SAM" id="MobiDB-lite"/>
    </source>
</evidence>
<proteinExistence type="predicted"/>
<dbReference type="OrthoDB" id="3364132at2759"/>
<reference evidence="3" key="1">
    <citation type="submission" date="2022-07" db="EMBL/GenBank/DDBJ databases">
        <title>Genome Sequence of Agrocybe chaxingu.</title>
        <authorList>
            <person name="Buettner E."/>
        </authorList>
    </citation>
    <scope>NUCLEOTIDE SEQUENCE</scope>
    <source>
        <strain evidence="3">MP-N11</strain>
    </source>
</reference>
<comment type="caution">
    <text evidence="3">The sequence shown here is derived from an EMBL/GenBank/DDBJ whole genome shotgun (WGS) entry which is preliminary data.</text>
</comment>
<feature type="compositionally biased region" description="Pro residues" evidence="1">
    <location>
        <begin position="232"/>
        <end position="243"/>
    </location>
</feature>
<dbReference type="AlphaFoldDB" id="A0A9W8MZ29"/>
<name>A0A9W8MZ29_9AGAR</name>
<dbReference type="Pfam" id="PF25534">
    <property type="entry name" value="DUF7918"/>
    <property type="match status" value="1"/>
</dbReference>
<evidence type="ECO:0000313" key="4">
    <source>
        <dbReference type="Proteomes" id="UP001148786"/>
    </source>
</evidence>
<dbReference type="InterPro" id="IPR057678">
    <property type="entry name" value="DUF7918"/>
</dbReference>
<feature type="region of interest" description="Disordered" evidence="1">
    <location>
        <begin position="223"/>
        <end position="243"/>
    </location>
</feature>
<sequence>MPNQGHLSVWIEVNGVELQEYGMELSADGSTVTCWVPSEAGKAFEICYRDSLNAFTTATSLSVDGIRCKGKVARAHPGLLPPGVVRQRGVSITNSSYKPFIFSDCKLIDDDDFVTLTPGIGEITVRVTEVAIRSKQTKARKIPYFPPLNVHERAKKGVVHGTQLGDTVFMQSSRAPIRTHKIRDLGTFIFRYRPLGKLFYDQISAASLVNQTDQMYFEQTVSPHQPKVNTPIPTPTPEPFLHL</sequence>
<dbReference type="PANTHER" id="PTHR36223">
    <property type="entry name" value="BETA-LACTAMASE-TYPE TRANSPEPTIDASE FOLD DOMAIN CONTAINING PROTEIN"/>
    <property type="match status" value="1"/>
</dbReference>
<keyword evidence="4" id="KW-1185">Reference proteome</keyword>
<evidence type="ECO:0000313" key="3">
    <source>
        <dbReference type="EMBL" id="KAJ3515143.1"/>
    </source>
</evidence>
<evidence type="ECO:0000259" key="2">
    <source>
        <dbReference type="Pfam" id="PF25534"/>
    </source>
</evidence>
<dbReference type="PANTHER" id="PTHR36223:SF1">
    <property type="entry name" value="TRANSCRIPTION ELONGATION FACTOR EAF N-TERMINAL DOMAIN-CONTAINING PROTEIN"/>
    <property type="match status" value="1"/>
</dbReference>
<feature type="domain" description="DUF7918" evidence="2">
    <location>
        <begin position="7"/>
        <end position="194"/>
    </location>
</feature>
<dbReference type="EMBL" id="JANKHO010000110">
    <property type="protein sequence ID" value="KAJ3515143.1"/>
    <property type="molecule type" value="Genomic_DNA"/>
</dbReference>